<evidence type="ECO:0000256" key="1">
    <source>
        <dbReference type="SAM" id="Phobius"/>
    </source>
</evidence>
<dbReference type="AlphaFoldDB" id="A0A0K8J4P3"/>
<keyword evidence="1" id="KW-0812">Transmembrane</keyword>
<gene>
    <name evidence="2" type="ORF">SD1D_1090</name>
</gene>
<proteinExistence type="predicted"/>
<evidence type="ECO:0000313" key="2">
    <source>
        <dbReference type="EMBL" id="CUH92636.1"/>
    </source>
</evidence>
<organism evidence="2 3">
    <name type="scientific">Herbinix luporum</name>
    <dbReference type="NCBI Taxonomy" id="1679721"/>
    <lineage>
        <taxon>Bacteria</taxon>
        <taxon>Bacillati</taxon>
        <taxon>Bacillota</taxon>
        <taxon>Clostridia</taxon>
        <taxon>Lachnospirales</taxon>
        <taxon>Lachnospiraceae</taxon>
        <taxon>Herbinix</taxon>
    </lineage>
</organism>
<dbReference type="RefSeq" id="WP_058257988.1">
    <property type="nucleotide sequence ID" value="NZ_DUPS01000029.1"/>
</dbReference>
<keyword evidence="1" id="KW-0472">Membrane</keyword>
<feature type="transmembrane region" description="Helical" evidence="1">
    <location>
        <begin position="21"/>
        <end position="40"/>
    </location>
</feature>
<reference evidence="3" key="1">
    <citation type="submission" date="2015-09" db="EMBL/GenBank/DDBJ databases">
        <authorList>
            <person name="Wibberg D."/>
        </authorList>
    </citation>
    <scope>NUCLEOTIDE SEQUENCE [LARGE SCALE GENOMIC DNA]</scope>
    <source>
        <strain evidence="3">SD1D</strain>
    </source>
</reference>
<protein>
    <submittedName>
        <fullName evidence="2">Uncharacterized protein</fullName>
    </submittedName>
</protein>
<dbReference type="EMBL" id="LN879430">
    <property type="protein sequence ID" value="CUH92636.1"/>
    <property type="molecule type" value="Genomic_DNA"/>
</dbReference>
<keyword evidence="3" id="KW-1185">Reference proteome</keyword>
<sequence length="174" mass="19896">MKKVKVKKDQKKEPMNKKTKILIYALAGVIALLSIMLILLESSSGYITVHNKSSRKLEYVKAYFVDMEGQFTETMLFEDLTDGDKLKLDLEKLDLSYREANLEVIFKFEGYDELFVDAGYFNDEFKGKITISFTDTEDEKVLLKIKASGGILPSPNISCNEEHIVNLEEGYVEE</sequence>
<keyword evidence="1" id="KW-1133">Transmembrane helix</keyword>
<dbReference type="KEGG" id="hsd:SD1D_1090"/>
<name>A0A0K8J4P3_9FIRM</name>
<evidence type="ECO:0000313" key="3">
    <source>
        <dbReference type="Proteomes" id="UP000196053"/>
    </source>
</evidence>
<dbReference type="Proteomes" id="UP000196053">
    <property type="component" value="Chromosome I"/>
</dbReference>
<dbReference type="OrthoDB" id="9954766at2"/>
<accession>A0A0K8J4P3</accession>